<dbReference type="EMBL" id="SHMG01000002">
    <property type="protein sequence ID" value="TAA45374.1"/>
    <property type="molecule type" value="Genomic_DNA"/>
</dbReference>
<dbReference type="AlphaFoldDB" id="A0A4Q8M6R6"/>
<sequence>MARIDFGPLDKQRSDSALIELCGARVVVRLAFAPVGDPLVACLANGGDAAFPVKRIAAIV</sequence>
<reference evidence="1 2" key="1">
    <citation type="submission" date="2019-02" db="EMBL/GenBank/DDBJ databases">
        <title>WGS of Pseudoxanthomonas species novum from clinical isolates.</title>
        <authorList>
            <person name="Bernier A.-M."/>
            <person name="Bernard K."/>
            <person name="Vachon A."/>
        </authorList>
    </citation>
    <scope>NUCLEOTIDE SEQUENCE [LARGE SCALE GENOMIC DNA]</scope>
    <source>
        <strain evidence="1 2">NML130969</strain>
    </source>
</reference>
<dbReference type="Proteomes" id="UP000294164">
    <property type="component" value="Unassembled WGS sequence"/>
</dbReference>
<dbReference type="RefSeq" id="WP_130533559.1">
    <property type="nucleotide sequence ID" value="NZ_SHMG01000002.1"/>
</dbReference>
<gene>
    <name evidence="1" type="ORF">EA655_04025</name>
</gene>
<evidence type="ECO:0000313" key="1">
    <source>
        <dbReference type="EMBL" id="TAA45374.1"/>
    </source>
</evidence>
<name>A0A4Q8M6R6_9GAMM</name>
<comment type="caution">
    <text evidence="1">The sequence shown here is derived from an EMBL/GenBank/DDBJ whole genome shotgun (WGS) entry which is preliminary data.</text>
</comment>
<proteinExistence type="predicted"/>
<organism evidence="1 2">
    <name type="scientific">Pseudoxanthomonas winnipegensis</name>
    <dbReference type="NCBI Taxonomy" id="2480810"/>
    <lineage>
        <taxon>Bacteria</taxon>
        <taxon>Pseudomonadati</taxon>
        <taxon>Pseudomonadota</taxon>
        <taxon>Gammaproteobacteria</taxon>
        <taxon>Lysobacterales</taxon>
        <taxon>Lysobacteraceae</taxon>
        <taxon>Pseudoxanthomonas</taxon>
    </lineage>
</organism>
<evidence type="ECO:0000313" key="2">
    <source>
        <dbReference type="Proteomes" id="UP000294164"/>
    </source>
</evidence>
<accession>A0A4Q8M6R6</accession>
<protein>
    <submittedName>
        <fullName evidence="1">Uncharacterized protein</fullName>
    </submittedName>
</protein>